<dbReference type="SUPFAM" id="SSF57997">
    <property type="entry name" value="Tropomyosin"/>
    <property type="match status" value="1"/>
</dbReference>
<feature type="compositionally biased region" description="Low complexity" evidence="1">
    <location>
        <begin position="241"/>
        <end position="308"/>
    </location>
</feature>
<evidence type="ECO:0000313" key="3">
    <source>
        <dbReference type="EMBL" id="KAK0062442.1"/>
    </source>
</evidence>
<protein>
    <submittedName>
        <fullName evidence="3">Uncharacterized protein</fullName>
    </submittedName>
</protein>
<keyword evidence="4" id="KW-1185">Reference proteome</keyword>
<feature type="region of interest" description="Disordered" evidence="1">
    <location>
        <begin position="229"/>
        <end position="312"/>
    </location>
</feature>
<reference evidence="3" key="1">
    <citation type="journal article" date="2023" name="PLoS Negl. Trop. Dis.">
        <title>A genome sequence for Biomphalaria pfeifferi, the major vector snail for the human-infecting parasite Schistosoma mansoni.</title>
        <authorList>
            <person name="Bu L."/>
            <person name="Lu L."/>
            <person name="Laidemitt M.R."/>
            <person name="Zhang S.M."/>
            <person name="Mutuku M."/>
            <person name="Mkoji G."/>
            <person name="Steinauer M."/>
            <person name="Loker E.S."/>
        </authorList>
    </citation>
    <scope>NUCLEOTIDE SEQUENCE</scope>
    <source>
        <strain evidence="3">KasaAsao</strain>
    </source>
</reference>
<organism evidence="3 4">
    <name type="scientific">Biomphalaria pfeifferi</name>
    <name type="common">Bloodfluke planorb</name>
    <name type="synonym">Freshwater snail</name>
    <dbReference type="NCBI Taxonomy" id="112525"/>
    <lineage>
        <taxon>Eukaryota</taxon>
        <taxon>Metazoa</taxon>
        <taxon>Spiralia</taxon>
        <taxon>Lophotrochozoa</taxon>
        <taxon>Mollusca</taxon>
        <taxon>Gastropoda</taxon>
        <taxon>Heterobranchia</taxon>
        <taxon>Euthyneura</taxon>
        <taxon>Panpulmonata</taxon>
        <taxon>Hygrophila</taxon>
        <taxon>Lymnaeoidea</taxon>
        <taxon>Planorbidae</taxon>
        <taxon>Biomphalaria</taxon>
    </lineage>
</organism>
<proteinExistence type="predicted"/>
<gene>
    <name evidence="3" type="ORF">Bpfe_008113</name>
</gene>
<keyword evidence="2" id="KW-0732">Signal</keyword>
<name>A0AAD8BX50_BIOPF</name>
<feature type="signal peptide" evidence="2">
    <location>
        <begin position="1"/>
        <end position="20"/>
    </location>
</feature>
<evidence type="ECO:0000256" key="2">
    <source>
        <dbReference type="SAM" id="SignalP"/>
    </source>
</evidence>
<comment type="caution">
    <text evidence="3">The sequence shown here is derived from an EMBL/GenBank/DDBJ whole genome shotgun (WGS) entry which is preliminary data.</text>
</comment>
<dbReference type="EMBL" id="JASAOG010000025">
    <property type="protein sequence ID" value="KAK0062442.1"/>
    <property type="molecule type" value="Genomic_DNA"/>
</dbReference>
<feature type="chain" id="PRO_5042137151" evidence="2">
    <location>
        <begin position="21"/>
        <end position="529"/>
    </location>
</feature>
<evidence type="ECO:0000313" key="4">
    <source>
        <dbReference type="Proteomes" id="UP001233172"/>
    </source>
</evidence>
<evidence type="ECO:0000256" key="1">
    <source>
        <dbReference type="SAM" id="MobiDB-lite"/>
    </source>
</evidence>
<accession>A0AAD8BX50</accession>
<sequence>MLFLALTNLIFSILTTEIDSLQVNGTIKMENTTDWSSVSSGDVVLFTFTSKIDLTYDSENFLILIDGDTVEARFGQKNFYNDTSIESVDWTLSDEDGSTTITKNTTTVPFEEHLKPMSIIDDVQPVFILNFTLGIKSGLWSLTGKHRMTIRDDVSPGSLVRCIMTFLSSSSPYNVTSRTLTSNYQVVPHAEVTVENRSRLTQPIMGIFSTYVTLNSGRDLIDSTVECFTPPEMSSKETGRAGRQTGRAGRQTGRAGRQTGRAGRQTGRAGRQTGRAGRQTGRAGRQTGRAGRQTGRAGRQTGRAGRQTGQHRDRLDVLGDRLDVLGDRLDVLGDRLDVLGDRLDVLGDRLDVLGDRLDVLGDRLDVLGDRLDVLGDRLDVLGDRLDVLGDRLDVLGDRLDVLGDRLDVLGDRLDVLGDRLDVLGDRLDVLGDRLDSMETDWTAWRQTGQHGDRLDVLGDRLDVLGDRLDVLGDRLDVLGDRLDVLGDRLDSMETDWTAWRQTGQHGDRLDSMETDWTAWRQTGQHGDRL</sequence>
<reference evidence="3" key="2">
    <citation type="submission" date="2023-04" db="EMBL/GenBank/DDBJ databases">
        <authorList>
            <person name="Bu L."/>
            <person name="Lu L."/>
            <person name="Laidemitt M.R."/>
            <person name="Zhang S.M."/>
            <person name="Mutuku M."/>
            <person name="Mkoji G."/>
            <person name="Steinauer M."/>
            <person name="Loker E.S."/>
        </authorList>
    </citation>
    <scope>NUCLEOTIDE SEQUENCE</scope>
    <source>
        <strain evidence="3">KasaAsao</strain>
        <tissue evidence="3">Whole Snail</tissue>
    </source>
</reference>
<dbReference type="Proteomes" id="UP001233172">
    <property type="component" value="Unassembled WGS sequence"/>
</dbReference>
<dbReference type="AlphaFoldDB" id="A0AAD8BX50"/>